<dbReference type="PANTHER" id="PTHR43318">
    <property type="entry name" value="UDP-N-ACETYLGLUCOSAMINE 4,6-DEHYDRATASE"/>
    <property type="match status" value="1"/>
</dbReference>
<proteinExistence type="inferred from homology"/>
<dbReference type="EMBL" id="JADBEM010000001">
    <property type="protein sequence ID" value="MBE1603741.1"/>
    <property type="molecule type" value="Genomic_DNA"/>
</dbReference>
<protein>
    <submittedName>
        <fullName evidence="3">FlaA1/EpsC-like NDP-sugar epimerase</fullName>
    </submittedName>
</protein>
<evidence type="ECO:0000313" key="3">
    <source>
        <dbReference type="EMBL" id="MBE1603741.1"/>
    </source>
</evidence>
<dbReference type="AlphaFoldDB" id="A0A927MN43"/>
<name>A0A927MN43_9ACTN</name>
<feature type="domain" description="Polysaccharide biosynthesis protein CapD-like" evidence="2">
    <location>
        <begin position="32"/>
        <end position="310"/>
    </location>
</feature>
<evidence type="ECO:0000259" key="2">
    <source>
        <dbReference type="Pfam" id="PF02719"/>
    </source>
</evidence>
<comment type="similarity">
    <text evidence="1">Belongs to the polysaccharide synthase family.</text>
</comment>
<dbReference type="PANTHER" id="PTHR43318:SF1">
    <property type="entry name" value="POLYSACCHARIDE BIOSYNTHESIS PROTEIN EPSC-RELATED"/>
    <property type="match status" value="1"/>
</dbReference>
<dbReference type="Proteomes" id="UP000638648">
    <property type="component" value="Unassembled WGS sequence"/>
</dbReference>
<comment type="caution">
    <text evidence="3">The sequence shown here is derived from an EMBL/GenBank/DDBJ whole genome shotgun (WGS) entry which is preliminary data.</text>
</comment>
<organism evidence="3 4">
    <name type="scientific">Actinopolymorpha pittospori</name>
    <dbReference type="NCBI Taxonomy" id="648752"/>
    <lineage>
        <taxon>Bacteria</taxon>
        <taxon>Bacillati</taxon>
        <taxon>Actinomycetota</taxon>
        <taxon>Actinomycetes</taxon>
        <taxon>Propionibacteriales</taxon>
        <taxon>Actinopolymorphaceae</taxon>
        <taxon>Actinopolymorpha</taxon>
    </lineage>
</organism>
<dbReference type="Pfam" id="PF02719">
    <property type="entry name" value="Polysacc_synt_2"/>
    <property type="match status" value="1"/>
</dbReference>
<gene>
    <name evidence="3" type="ORF">HEB94_000589</name>
</gene>
<keyword evidence="4" id="KW-1185">Reference proteome</keyword>
<dbReference type="Gene3D" id="3.40.50.720">
    <property type="entry name" value="NAD(P)-binding Rossmann-like Domain"/>
    <property type="match status" value="1"/>
</dbReference>
<sequence length="363" mass="39391">MITSAQAAALLNREIEPIYGLEARQLIKDQVVLVTGAGGSIGSELVRQLLRLDAGEVYFLDHDEFALYNLQLDVSGTGLLDDARFVLSDVRDWQGIDRVFAEVKPDIVYHAAAYKHLPLLERSPAAGVQTNVFGTETIVRACLTHGVRRFINISTDKAARPTSVLGMTKRLAELVAASAAGHDTGIASVRFGNVLGSRGSFFPTLAWQIASGRTVKVTHPDVSRYFMTIPEAAGLVIEASVLARAGETYVLDMGPSIRILDLIDRYVTLAGATYPEIEFTGLRAGEKLHEELFDPSEIRMETVHPRISRVDADAAGALPPHAIRDIYADVQAGVSPKELRLRLEALIADGAEEAFMGATRWAG</sequence>
<dbReference type="InterPro" id="IPR036291">
    <property type="entry name" value="NAD(P)-bd_dom_sf"/>
</dbReference>
<evidence type="ECO:0000256" key="1">
    <source>
        <dbReference type="ARBA" id="ARBA00007430"/>
    </source>
</evidence>
<accession>A0A927MN43</accession>
<dbReference type="RefSeq" id="WP_202896074.1">
    <property type="nucleotide sequence ID" value="NZ_BAABJL010000266.1"/>
</dbReference>
<dbReference type="InterPro" id="IPR051203">
    <property type="entry name" value="Polysaccharide_Synthase-Rel"/>
</dbReference>
<dbReference type="SUPFAM" id="SSF51735">
    <property type="entry name" value="NAD(P)-binding Rossmann-fold domains"/>
    <property type="match status" value="1"/>
</dbReference>
<reference evidence="3" key="1">
    <citation type="submission" date="2020-10" db="EMBL/GenBank/DDBJ databases">
        <title>Sequencing the genomes of 1000 actinobacteria strains.</title>
        <authorList>
            <person name="Klenk H.-P."/>
        </authorList>
    </citation>
    <scope>NUCLEOTIDE SEQUENCE</scope>
    <source>
        <strain evidence="3">DSM 45354</strain>
    </source>
</reference>
<dbReference type="InterPro" id="IPR003869">
    <property type="entry name" value="Polysac_CapD-like"/>
</dbReference>
<dbReference type="CDD" id="cd05237">
    <property type="entry name" value="UDP_invert_4-6DH_SDR_e"/>
    <property type="match status" value="1"/>
</dbReference>
<evidence type="ECO:0000313" key="4">
    <source>
        <dbReference type="Proteomes" id="UP000638648"/>
    </source>
</evidence>